<comment type="caution">
    <text evidence="1">The sequence shown here is derived from an EMBL/GenBank/DDBJ whole genome shotgun (WGS) entry which is preliminary data.</text>
</comment>
<dbReference type="EMBL" id="WKJK01000002">
    <property type="protein sequence ID" value="MRW89242.1"/>
    <property type="molecule type" value="Genomic_DNA"/>
</dbReference>
<evidence type="ECO:0000313" key="1">
    <source>
        <dbReference type="EMBL" id="MRW89242.1"/>
    </source>
</evidence>
<organism evidence="1 2">
    <name type="scientific">Duganella guangzhouensis</name>
    <dbReference type="NCBI Taxonomy" id="2666084"/>
    <lineage>
        <taxon>Bacteria</taxon>
        <taxon>Pseudomonadati</taxon>
        <taxon>Pseudomonadota</taxon>
        <taxon>Betaproteobacteria</taxon>
        <taxon>Burkholderiales</taxon>
        <taxon>Oxalobacteraceae</taxon>
        <taxon>Telluria group</taxon>
        <taxon>Duganella</taxon>
    </lineage>
</organism>
<dbReference type="AlphaFoldDB" id="A0A6I2KUU0"/>
<accession>A0A6I2KUU0</accession>
<protein>
    <submittedName>
        <fullName evidence="1">Uncharacterized protein</fullName>
    </submittedName>
</protein>
<sequence length="59" mass="6498">MGKLQTLKPRLASMMTPKLATIQPGSWRTEKQSSTARGAVSCSNWPAQRLRLARTPCPT</sequence>
<keyword evidence="2" id="KW-1185">Reference proteome</keyword>
<reference evidence="1 2" key="1">
    <citation type="submission" date="2019-11" db="EMBL/GenBank/DDBJ databases">
        <title>Novel species isolated from a subtropical stream in China.</title>
        <authorList>
            <person name="Lu H."/>
        </authorList>
    </citation>
    <scope>NUCLEOTIDE SEQUENCE [LARGE SCALE GENOMIC DNA]</scope>
    <source>
        <strain evidence="1 2">FT80W</strain>
    </source>
</reference>
<gene>
    <name evidence="1" type="ORF">GJ699_04530</name>
</gene>
<name>A0A6I2KUU0_9BURK</name>
<proteinExistence type="predicted"/>
<dbReference type="Proteomes" id="UP000433309">
    <property type="component" value="Unassembled WGS sequence"/>
</dbReference>
<dbReference type="RefSeq" id="WP_154373532.1">
    <property type="nucleotide sequence ID" value="NZ_WKJK01000002.1"/>
</dbReference>
<evidence type="ECO:0000313" key="2">
    <source>
        <dbReference type="Proteomes" id="UP000433309"/>
    </source>
</evidence>